<dbReference type="Proteomes" id="UP001280121">
    <property type="component" value="Unassembled WGS sequence"/>
</dbReference>
<evidence type="ECO:0000256" key="2">
    <source>
        <dbReference type="ARBA" id="ARBA00022741"/>
    </source>
</evidence>
<dbReference type="GO" id="GO:0005524">
    <property type="term" value="F:ATP binding"/>
    <property type="evidence" value="ECO:0007669"/>
    <property type="project" value="UniProtKB-KW"/>
</dbReference>
<keyword evidence="4" id="KW-0143">Chaperone</keyword>
<comment type="similarity">
    <text evidence="1">Belongs to the heat shock protein 90 family.</text>
</comment>
<dbReference type="InterPro" id="IPR001404">
    <property type="entry name" value="Hsp90_fam"/>
</dbReference>
<proteinExistence type="inferred from homology"/>
<dbReference type="InterPro" id="IPR036890">
    <property type="entry name" value="HATPase_C_sf"/>
</dbReference>
<evidence type="ECO:0000313" key="7">
    <source>
        <dbReference type="Proteomes" id="UP001280121"/>
    </source>
</evidence>
<protein>
    <submittedName>
        <fullName evidence="6">Uncharacterized protein</fullName>
    </submittedName>
</protein>
<keyword evidence="5" id="KW-0812">Transmembrane</keyword>
<name>A0AAD9U631_9ROSI</name>
<dbReference type="GO" id="GO:0140662">
    <property type="term" value="F:ATP-dependent protein folding chaperone"/>
    <property type="evidence" value="ECO:0007669"/>
    <property type="project" value="InterPro"/>
</dbReference>
<evidence type="ECO:0000256" key="1">
    <source>
        <dbReference type="ARBA" id="ARBA00008239"/>
    </source>
</evidence>
<dbReference type="GO" id="GO:0051082">
    <property type="term" value="F:unfolded protein binding"/>
    <property type="evidence" value="ECO:0007669"/>
    <property type="project" value="InterPro"/>
</dbReference>
<comment type="caution">
    <text evidence="6">The sequence shown here is derived from an EMBL/GenBank/DDBJ whole genome shotgun (WGS) entry which is preliminary data.</text>
</comment>
<keyword evidence="5" id="KW-1133">Transmembrane helix</keyword>
<feature type="transmembrane region" description="Helical" evidence="5">
    <location>
        <begin position="46"/>
        <end position="74"/>
    </location>
</feature>
<dbReference type="AlphaFoldDB" id="A0AAD9U631"/>
<reference evidence="6" key="1">
    <citation type="journal article" date="2023" name="Plant J.">
        <title>Genome sequences and population genomics provide insights into the demographic history, inbreeding, and mutation load of two 'living fossil' tree species of Dipteronia.</title>
        <authorList>
            <person name="Feng Y."/>
            <person name="Comes H.P."/>
            <person name="Chen J."/>
            <person name="Zhu S."/>
            <person name="Lu R."/>
            <person name="Zhang X."/>
            <person name="Li P."/>
            <person name="Qiu J."/>
            <person name="Olsen K.M."/>
            <person name="Qiu Y."/>
        </authorList>
    </citation>
    <scope>NUCLEOTIDE SEQUENCE</scope>
    <source>
        <strain evidence="6">KIB01</strain>
    </source>
</reference>
<sequence length="149" mass="17016">MDFVGRKLQVKAKDEFDAPANPPKVEEKLEDVPLGLSIDSDIVKKLVLYLFCLFHFSLHLCIFLSIEMHGFGLYSKKWSRSQKRSILSSAEKFEFQAEVSRLMDIIINSLYSSKDIFLGELFLYAFDALDMIGFLSLTDKEVFGEGDEA</sequence>
<evidence type="ECO:0000256" key="4">
    <source>
        <dbReference type="ARBA" id="ARBA00023186"/>
    </source>
</evidence>
<evidence type="ECO:0000256" key="5">
    <source>
        <dbReference type="SAM" id="Phobius"/>
    </source>
</evidence>
<dbReference type="GO" id="GO:0016887">
    <property type="term" value="F:ATP hydrolysis activity"/>
    <property type="evidence" value="ECO:0007669"/>
    <property type="project" value="InterPro"/>
</dbReference>
<organism evidence="6 7">
    <name type="scientific">Dipteronia dyeriana</name>
    <dbReference type="NCBI Taxonomy" id="168575"/>
    <lineage>
        <taxon>Eukaryota</taxon>
        <taxon>Viridiplantae</taxon>
        <taxon>Streptophyta</taxon>
        <taxon>Embryophyta</taxon>
        <taxon>Tracheophyta</taxon>
        <taxon>Spermatophyta</taxon>
        <taxon>Magnoliopsida</taxon>
        <taxon>eudicotyledons</taxon>
        <taxon>Gunneridae</taxon>
        <taxon>Pentapetalae</taxon>
        <taxon>rosids</taxon>
        <taxon>malvids</taxon>
        <taxon>Sapindales</taxon>
        <taxon>Sapindaceae</taxon>
        <taxon>Hippocastanoideae</taxon>
        <taxon>Acereae</taxon>
        <taxon>Dipteronia</taxon>
    </lineage>
</organism>
<dbReference type="SUPFAM" id="SSF55874">
    <property type="entry name" value="ATPase domain of HSP90 chaperone/DNA topoisomerase II/histidine kinase"/>
    <property type="match status" value="1"/>
</dbReference>
<keyword evidence="2" id="KW-0547">Nucleotide-binding</keyword>
<gene>
    <name evidence="6" type="ORF">Ddye_016079</name>
</gene>
<evidence type="ECO:0000256" key="3">
    <source>
        <dbReference type="ARBA" id="ARBA00022840"/>
    </source>
</evidence>
<keyword evidence="3" id="KW-0067">ATP-binding</keyword>
<dbReference type="InterPro" id="IPR020575">
    <property type="entry name" value="Hsp90_N"/>
</dbReference>
<dbReference type="EMBL" id="JANJYI010000005">
    <property type="protein sequence ID" value="KAK2648590.1"/>
    <property type="molecule type" value="Genomic_DNA"/>
</dbReference>
<keyword evidence="5" id="KW-0472">Membrane</keyword>
<dbReference type="PRINTS" id="PR00775">
    <property type="entry name" value="HEATSHOCK90"/>
</dbReference>
<keyword evidence="7" id="KW-1185">Reference proteome</keyword>
<dbReference type="PANTHER" id="PTHR11528">
    <property type="entry name" value="HEAT SHOCK PROTEIN 90 FAMILY MEMBER"/>
    <property type="match status" value="1"/>
</dbReference>
<dbReference type="Gene3D" id="3.30.565.10">
    <property type="entry name" value="Histidine kinase-like ATPase, C-terminal domain"/>
    <property type="match status" value="1"/>
</dbReference>
<accession>A0AAD9U631</accession>
<evidence type="ECO:0000313" key="6">
    <source>
        <dbReference type="EMBL" id="KAK2648590.1"/>
    </source>
</evidence>